<proteinExistence type="predicted"/>
<dbReference type="AlphaFoldDB" id="A0A1Q9E073"/>
<dbReference type="EMBL" id="LSRX01000315">
    <property type="protein sequence ID" value="OLQ00812.1"/>
    <property type="molecule type" value="Genomic_DNA"/>
</dbReference>
<accession>A0A1Q9E073</accession>
<name>A0A1Q9E073_SYMMI</name>
<keyword evidence="2" id="KW-1185">Reference proteome</keyword>
<evidence type="ECO:0000313" key="1">
    <source>
        <dbReference type="EMBL" id="OLQ00812.1"/>
    </source>
</evidence>
<evidence type="ECO:0000313" key="2">
    <source>
        <dbReference type="Proteomes" id="UP000186817"/>
    </source>
</evidence>
<sequence length="278" mass="31227">MPSATQRLLRQLAVRRCVGIRRIAASAELDSERQEVLTMKCPAAKKSWWGKRRIIQHVRRKDFTFKGVTALLTKTAQSDEYPLGIAFSSKGVRTVLRTRASQALVVVVDDWIMRQDNAMSCKYNAEREPDDSSSRCNWKVLQHVWPTFRFGTELGTFLAATDAFGSPGTSDSGKHPVTGGVRDHDVRHWQVRDAPGCLQRLEVSDILGSAEAKRDFDAPVSNFRFAGIAQKKESDETVCLKDLLNRVKIQELFQRIRQSGSQIVEEAKNPEGDLPDAL</sequence>
<comment type="caution">
    <text evidence="1">The sequence shown here is derived from an EMBL/GenBank/DDBJ whole genome shotgun (WGS) entry which is preliminary data.</text>
</comment>
<reference evidence="1 2" key="1">
    <citation type="submission" date="2016-02" db="EMBL/GenBank/DDBJ databases">
        <title>Genome analysis of coral dinoflagellate symbionts highlights evolutionary adaptations to a symbiotic lifestyle.</title>
        <authorList>
            <person name="Aranda M."/>
            <person name="Li Y."/>
            <person name="Liew Y.J."/>
            <person name="Baumgarten S."/>
            <person name="Simakov O."/>
            <person name="Wilson M."/>
            <person name="Piel J."/>
            <person name="Ashoor H."/>
            <person name="Bougouffa S."/>
            <person name="Bajic V.B."/>
            <person name="Ryu T."/>
            <person name="Ravasi T."/>
            <person name="Bayer T."/>
            <person name="Micklem G."/>
            <person name="Kim H."/>
            <person name="Bhak J."/>
            <person name="Lajeunesse T.C."/>
            <person name="Voolstra C.R."/>
        </authorList>
    </citation>
    <scope>NUCLEOTIDE SEQUENCE [LARGE SCALE GENOMIC DNA]</scope>
    <source>
        <strain evidence="1 2">CCMP2467</strain>
    </source>
</reference>
<dbReference type="OrthoDB" id="408458at2759"/>
<protein>
    <submittedName>
        <fullName evidence="1">Uncharacterized protein</fullName>
    </submittedName>
</protein>
<gene>
    <name evidence="1" type="ORF">AK812_SmicGene16510</name>
</gene>
<dbReference type="Proteomes" id="UP000186817">
    <property type="component" value="Unassembled WGS sequence"/>
</dbReference>
<organism evidence="1 2">
    <name type="scientific">Symbiodinium microadriaticum</name>
    <name type="common">Dinoflagellate</name>
    <name type="synonym">Zooxanthella microadriatica</name>
    <dbReference type="NCBI Taxonomy" id="2951"/>
    <lineage>
        <taxon>Eukaryota</taxon>
        <taxon>Sar</taxon>
        <taxon>Alveolata</taxon>
        <taxon>Dinophyceae</taxon>
        <taxon>Suessiales</taxon>
        <taxon>Symbiodiniaceae</taxon>
        <taxon>Symbiodinium</taxon>
    </lineage>
</organism>